<evidence type="ECO:0000256" key="8">
    <source>
        <dbReference type="SAM" id="MobiDB-lite"/>
    </source>
</evidence>
<keyword evidence="5" id="KW-0804">Transcription</keyword>
<evidence type="ECO:0000256" key="5">
    <source>
        <dbReference type="ARBA" id="ARBA00023163"/>
    </source>
</evidence>
<dbReference type="Pfam" id="PF07797">
    <property type="entry name" value="DUF1639"/>
    <property type="match status" value="1"/>
</dbReference>
<dbReference type="GO" id="GO:0016251">
    <property type="term" value="F:RNA polymerase II general transcription initiation factor activity"/>
    <property type="evidence" value="ECO:0007669"/>
    <property type="project" value="TreeGrafter"/>
</dbReference>
<reference evidence="11" key="1">
    <citation type="journal article" date="2019" name="Gigascience">
        <title>De novo genome assembly of the endangered Acer yangbiense, a plant species with extremely small populations endemic to Yunnan Province, China.</title>
        <authorList>
            <person name="Yang J."/>
            <person name="Wariss H.M."/>
            <person name="Tao L."/>
            <person name="Zhang R."/>
            <person name="Yun Q."/>
            <person name="Hollingsworth P."/>
            <person name="Dao Z."/>
            <person name="Luo G."/>
            <person name="Guo H."/>
            <person name="Ma Y."/>
            <person name="Sun W."/>
        </authorList>
    </citation>
    <scope>NUCLEOTIDE SEQUENCE [LARGE SCALE GENOMIC DNA]</scope>
    <source>
        <strain evidence="11">cv. Malutang</strain>
    </source>
</reference>
<dbReference type="PANTHER" id="PTHR13218">
    <property type="entry name" value="TRANSCRIPTION INITIATION FACTOR TFIID SUBUNIT 11-RELATED"/>
    <property type="match status" value="1"/>
</dbReference>
<evidence type="ECO:0000313" key="10">
    <source>
        <dbReference type="EMBL" id="TXG48423.1"/>
    </source>
</evidence>
<proteinExistence type="inferred from homology"/>
<dbReference type="SUPFAM" id="SSF47113">
    <property type="entry name" value="Histone-fold"/>
    <property type="match status" value="1"/>
</dbReference>
<keyword evidence="3" id="KW-0805">Transcription regulation</keyword>
<sequence length="596" mass="65704">MKQSKDPFEAALEEQEESPPESPIGQEEMESTQSHAAGGGLEDEFETPSAAAVPGGSNVKAKATVAKNKEDDDEEEEENMDVGLSSKFPTSADPSKMEMMQSILSQFSEDQMNRYESFRRSALQKTNMKRLLVSITGSQKISIPMTIVVCGIAKMFVGELIETARMIMTERRESGPIRPCHIRESYRRLKLEGKVPKRSVPRLFRYQRVSPDCLPFSNGKKSNLKTTTCKEEGENGKTVVPNNNNGLDANFDGGKGFRFRSPSTAQENHNHHNNNNNGSVGGGSPNSPTLNENNNSNQSQRLEMSPSTTGGGDVLLQWGQKKRARLSRTEIRSMADDSSSSSSIQGRSLNKVHRRGSGLLMDKLPSLPPPPPPPLPLPSSNGRPLNLRSKETSGFIHGRNIEERSGVANGSPSRNNNSGSNTRAAAAVSRSTTAVKSSSPSSPDKIIDKKMTRRDEKQQPNGSLIVDSGPVLQSEQGTAGATTNHHHHHHHHHTGSTTMVGGGEKVNVEVIEWPKIYLSLSRKEKEDDFLAMKGTKLPHRPKKRAKNVDRTLQYCFPGMWLSDLTKSRYEVREKKSVKKQKRRGLKGMESMESDSE</sequence>
<evidence type="ECO:0000256" key="1">
    <source>
        <dbReference type="ARBA" id="ARBA00004123"/>
    </source>
</evidence>
<feature type="domain" description="TAFII28-like protein" evidence="9">
    <location>
        <begin position="103"/>
        <end position="188"/>
    </location>
</feature>
<evidence type="ECO:0000259" key="9">
    <source>
        <dbReference type="Pfam" id="PF04719"/>
    </source>
</evidence>
<evidence type="ECO:0000256" key="2">
    <source>
        <dbReference type="ARBA" id="ARBA00009788"/>
    </source>
</evidence>
<evidence type="ECO:0000256" key="6">
    <source>
        <dbReference type="ARBA" id="ARBA00023242"/>
    </source>
</evidence>
<feature type="compositionally biased region" description="Pro residues" evidence="8">
    <location>
        <begin position="366"/>
        <end position="377"/>
    </location>
</feature>
<dbReference type="InterPro" id="IPR045127">
    <property type="entry name" value="TAF11-like"/>
</dbReference>
<feature type="compositionally biased region" description="Low complexity" evidence="8">
    <location>
        <begin position="285"/>
        <end position="303"/>
    </location>
</feature>
<dbReference type="AlphaFoldDB" id="A0A5C7GUR0"/>
<dbReference type="Proteomes" id="UP000323000">
    <property type="component" value="Chromosome 13"/>
</dbReference>
<dbReference type="PANTHER" id="PTHR13218:SF8">
    <property type="entry name" value="TRANSCRIPTION INITIATION FACTOR TFIID SUBUNIT 11"/>
    <property type="match status" value="1"/>
</dbReference>
<gene>
    <name evidence="10" type="ORF">EZV62_027717</name>
</gene>
<comment type="subcellular location">
    <subcellularLocation>
        <location evidence="1">Nucleus</location>
    </subcellularLocation>
</comment>
<feature type="compositionally biased region" description="Basic residues" evidence="8">
    <location>
        <begin position="575"/>
        <end position="585"/>
    </location>
</feature>
<name>A0A5C7GUR0_9ROSI</name>
<dbReference type="InterPro" id="IPR012438">
    <property type="entry name" value="DUF1639"/>
</dbReference>
<dbReference type="InterPro" id="IPR006809">
    <property type="entry name" value="TAFII28_dom"/>
</dbReference>
<keyword evidence="6" id="KW-0539">Nucleus</keyword>
<comment type="function">
    <text evidence="7">TAFs are components of the transcription factor IID (TFIID) complex that is essential for mediating regulation of RNA polymerase transcription.</text>
</comment>
<evidence type="ECO:0000256" key="3">
    <source>
        <dbReference type="ARBA" id="ARBA00023015"/>
    </source>
</evidence>
<dbReference type="Gene3D" id="1.10.20.10">
    <property type="entry name" value="Histone, subunit A"/>
    <property type="match status" value="1"/>
</dbReference>
<dbReference type="CDD" id="cd08048">
    <property type="entry name" value="HFD_TAF11"/>
    <property type="match status" value="1"/>
</dbReference>
<dbReference type="GO" id="GO:0051123">
    <property type="term" value="P:RNA polymerase II preinitiation complex assembly"/>
    <property type="evidence" value="ECO:0007669"/>
    <property type="project" value="InterPro"/>
</dbReference>
<keyword evidence="4" id="KW-0010">Activator</keyword>
<dbReference type="EMBL" id="VAHF01000013">
    <property type="protein sequence ID" value="TXG48423.1"/>
    <property type="molecule type" value="Genomic_DNA"/>
</dbReference>
<dbReference type="GO" id="GO:0046982">
    <property type="term" value="F:protein heterodimerization activity"/>
    <property type="evidence" value="ECO:0007669"/>
    <property type="project" value="InterPro"/>
</dbReference>
<protein>
    <recommendedName>
        <fullName evidence="9">TAFII28-like protein domain-containing protein</fullName>
    </recommendedName>
</protein>
<evidence type="ECO:0000313" key="11">
    <source>
        <dbReference type="Proteomes" id="UP000323000"/>
    </source>
</evidence>
<feature type="region of interest" description="Disordered" evidence="8">
    <location>
        <begin position="572"/>
        <end position="596"/>
    </location>
</feature>
<feature type="compositionally biased region" description="Acidic residues" evidence="8">
    <location>
        <begin position="71"/>
        <end position="80"/>
    </location>
</feature>
<keyword evidence="11" id="KW-1185">Reference proteome</keyword>
<feature type="region of interest" description="Disordered" evidence="8">
    <location>
        <begin position="232"/>
        <end position="502"/>
    </location>
</feature>
<organism evidence="10 11">
    <name type="scientific">Acer yangbiense</name>
    <dbReference type="NCBI Taxonomy" id="1000413"/>
    <lineage>
        <taxon>Eukaryota</taxon>
        <taxon>Viridiplantae</taxon>
        <taxon>Streptophyta</taxon>
        <taxon>Embryophyta</taxon>
        <taxon>Tracheophyta</taxon>
        <taxon>Spermatophyta</taxon>
        <taxon>Magnoliopsida</taxon>
        <taxon>eudicotyledons</taxon>
        <taxon>Gunneridae</taxon>
        <taxon>Pentapetalae</taxon>
        <taxon>rosids</taxon>
        <taxon>malvids</taxon>
        <taxon>Sapindales</taxon>
        <taxon>Sapindaceae</taxon>
        <taxon>Hippocastanoideae</taxon>
        <taxon>Acereae</taxon>
        <taxon>Acer</taxon>
    </lineage>
</organism>
<accession>A0A5C7GUR0</accession>
<feature type="compositionally biased region" description="Low complexity" evidence="8">
    <location>
        <begin position="408"/>
        <end position="444"/>
    </location>
</feature>
<feature type="compositionally biased region" description="Basic residues" evidence="8">
    <location>
        <begin position="484"/>
        <end position="494"/>
    </location>
</feature>
<evidence type="ECO:0000256" key="7">
    <source>
        <dbReference type="ARBA" id="ARBA00058775"/>
    </source>
</evidence>
<dbReference type="OrthoDB" id="2018605at2759"/>
<feature type="compositionally biased region" description="Basic and acidic residues" evidence="8">
    <location>
        <begin position="445"/>
        <end position="458"/>
    </location>
</feature>
<comment type="similarity">
    <text evidence="2">Belongs to the TAF11 family.</text>
</comment>
<feature type="region of interest" description="Disordered" evidence="8">
    <location>
        <begin position="1"/>
        <end position="94"/>
    </location>
</feature>
<dbReference type="Pfam" id="PF04719">
    <property type="entry name" value="TAFII28"/>
    <property type="match status" value="1"/>
</dbReference>
<dbReference type="FunFam" id="1.10.20.10:FF:000055">
    <property type="entry name" value="Transcription initiation factor TFIID subunit 11"/>
    <property type="match status" value="1"/>
</dbReference>
<dbReference type="InterPro" id="IPR009072">
    <property type="entry name" value="Histone-fold"/>
</dbReference>
<comment type="caution">
    <text evidence="10">The sequence shown here is derived from an EMBL/GenBank/DDBJ whole genome shotgun (WGS) entry which is preliminary data.</text>
</comment>
<evidence type="ECO:0000256" key="4">
    <source>
        <dbReference type="ARBA" id="ARBA00023159"/>
    </source>
</evidence>
<dbReference type="GO" id="GO:0005669">
    <property type="term" value="C:transcription factor TFIID complex"/>
    <property type="evidence" value="ECO:0007669"/>
    <property type="project" value="InterPro"/>
</dbReference>